<keyword evidence="2" id="KW-1185">Reference proteome</keyword>
<reference evidence="1" key="2">
    <citation type="submission" date="2021-02" db="EMBL/GenBank/DDBJ databases">
        <title>Aspergillus chevalieri M1 genome sequence.</title>
        <authorList>
            <person name="Kadooka C."/>
            <person name="Mori K."/>
            <person name="Futagami T."/>
        </authorList>
    </citation>
    <scope>NUCLEOTIDE SEQUENCE</scope>
    <source>
        <strain evidence="1">M1</strain>
    </source>
</reference>
<dbReference type="AlphaFoldDB" id="A0A7R7VX36"/>
<proteinExistence type="predicted"/>
<evidence type="ECO:0000313" key="1">
    <source>
        <dbReference type="EMBL" id="BCR91853.1"/>
    </source>
</evidence>
<dbReference type="KEGG" id="ache:ACHE_70696S"/>
<sequence length="200" mass="21961">MCSVFCSTHGIAFLGTPLWSPMEPASGVPLYGTSLTILAEIVTQSIGLAKQKDIVDVLRCGFEAVLSDNPTDFDTMHEVRLARKLPPIKVVCFYAELPMEESNFVLTRDLATLPGCTSVGIHKNHMDMTKFATVDDSGFIAVRETLGPWIKEVDATGSSVDTANQYGSNNRQYNNFGEGRQMIIEGSRFKTKGDQNFTVL</sequence>
<accession>A0A7R7VX36</accession>
<dbReference type="Proteomes" id="UP000637239">
    <property type="component" value="Chromosome 7"/>
</dbReference>
<protein>
    <submittedName>
        <fullName evidence="1">Uncharacterized protein</fullName>
    </submittedName>
</protein>
<evidence type="ECO:0000313" key="2">
    <source>
        <dbReference type="Proteomes" id="UP000637239"/>
    </source>
</evidence>
<dbReference type="EMBL" id="AP024422">
    <property type="protein sequence ID" value="BCR91853.1"/>
    <property type="molecule type" value="Genomic_DNA"/>
</dbReference>
<organism evidence="1 2">
    <name type="scientific">Aspergillus chevalieri</name>
    <name type="common">Eurotium chevalieri</name>
    <dbReference type="NCBI Taxonomy" id="182096"/>
    <lineage>
        <taxon>Eukaryota</taxon>
        <taxon>Fungi</taxon>
        <taxon>Dikarya</taxon>
        <taxon>Ascomycota</taxon>
        <taxon>Pezizomycotina</taxon>
        <taxon>Eurotiomycetes</taxon>
        <taxon>Eurotiomycetidae</taxon>
        <taxon>Eurotiales</taxon>
        <taxon>Aspergillaceae</taxon>
        <taxon>Aspergillus</taxon>
        <taxon>Aspergillus subgen. Aspergillus</taxon>
    </lineage>
</organism>
<reference evidence="1" key="1">
    <citation type="submission" date="2021-01" db="EMBL/GenBank/DDBJ databases">
        <authorList>
            <consortium name="Aspergillus chevalieri M1 genome sequencing consortium"/>
            <person name="Kazuki M."/>
            <person name="Futagami T."/>
        </authorList>
    </citation>
    <scope>NUCLEOTIDE SEQUENCE</scope>
    <source>
        <strain evidence="1">M1</strain>
    </source>
</reference>
<dbReference type="RefSeq" id="XP_043140375.1">
    <property type="nucleotide sequence ID" value="XM_043283057.1"/>
</dbReference>
<gene>
    <name evidence="1" type="ORF">ACHE_70696S</name>
</gene>
<name>A0A7R7VX36_ASPCH</name>
<dbReference type="GeneID" id="66986211"/>